<name>A0A1B1UIA5_9BRAD</name>
<evidence type="ECO:0000313" key="2">
    <source>
        <dbReference type="Proteomes" id="UP000092839"/>
    </source>
</evidence>
<dbReference type="EMBL" id="CP016428">
    <property type="protein sequence ID" value="ANW02484.1"/>
    <property type="molecule type" value="Genomic_DNA"/>
</dbReference>
<proteinExistence type="predicted"/>
<gene>
    <name evidence="1" type="ORF">LMTR13_22240</name>
</gene>
<dbReference type="STRING" id="1274631.LMTR13_22240"/>
<dbReference type="KEGG" id="bic:LMTR13_22240"/>
<accession>A0A1B1UIA5</accession>
<dbReference type="AlphaFoldDB" id="A0A1B1UIA5"/>
<organism evidence="1 2">
    <name type="scientific">Bradyrhizobium icense</name>
    <dbReference type="NCBI Taxonomy" id="1274631"/>
    <lineage>
        <taxon>Bacteria</taxon>
        <taxon>Pseudomonadati</taxon>
        <taxon>Pseudomonadota</taxon>
        <taxon>Alphaproteobacteria</taxon>
        <taxon>Hyphomicrobiales</taxon>
        <taxon>Nitrobacteraceae</taxon>
        <taxon>Bradyrhizobium</taxon>
    </lineage>
</organism>
<keyword evidence="2" id="KW-1185">Reference proteome</keyword>
<sequence>MVKILLGLVAAVVIAAGGFFGFEFYTQHRITREVDAAFEQIRASGGKASHGKVSFDLRSRTLRIDDIATESASQPPVSVKIASLTASGVGLPDAAKFSADNVEWTDLEVSVAIAGPTGGHVTYKVPQISVKDYSGPGSLPVRPASASIVEAYRAALEQFAAVSASSVVVPSIVGTINFGAITSGNFTYSGTALRDIKNGKIASMQIERLAFTANTQQAGKADKLTGEIANFVSHDFDAAAAAAILDPQKANDDKYYRFYGQATAGAYIITSAQGVRMRIDGMTIDDVSLRPSRLQLPTLLALMQPAGGTPTAAQTREMMDKMAKVYEAVRVGTAEMRGISAETPEGPFKLAAARFNLEDGKVGEFAIEGLDGRSPKGPVKVGRFALKSLDVAGLLRMAAQFSNPGQQPSPDKALALIPLIEGVELNGLMAPFKDTGKPVNVDTFSLDWGQFVGPIPSKVRLKLKMSAPIDSSDPRQQILLGAGLDTAAIDLDVGAAWTEASKSFALEPVSLEFGGLLKASARVSLSSVPRGLFSPDLARATAMAAEIEAGTLEFTMHDSGFLDLANTLNARVLNVSREEARRSFVDKIRDSGRHVAATKPDAAAAAEMLARFIETPGQTLIIKLAPIGKVSALRFIELFKADPDNANALAQFRIEASTGL</sequence>
<protein>
    <submittedName>
        <fullName evidence="1">Uncharacterized protein</fullName>
    </submittedName>
</protein>
<evidence type="ECO:0000313" key="1">
    <source>
        <dbReference type="EMBL" id="ANW02484.1"/>
    </source>
</evidence>
<reference evidence="1 2" key="1">
    <citation type="submission" date="2016-07" db="EMBL/GenBank/DDBJ databases">
        <title>Complete genome sequence of Bradyrhizobium icense LMTR 13T, a potential inoculant strain isolated from lima bean (Phaseolus lunatus) in Peru.</title>
        <authorList>
            <person name="Ormeno-Orrillo E."/>
            <person name="Duran D."/>
            <person name="Rogel M.A."/>
            <person name="Rey L."/>
            <person name="Imperial J."/>
            <person name="Ruiz-Argueso T."/>
            <person name="Martinez-Romero E."/>
        </authorList>
    </citation>
    <scope>NUCLEOTIDE SEQUENCE [LARGE SCALE GENOMIC DNA]</scope>
    <source>
        <strain evidence="1 2">LMTR 13</strain>
    </source>
</reference>
<dbReference type="RefSeq" id="WP_065729690.1">
    <property type="nucleotide sequence ID" value="NZ_CP016428.1"/>
</dbReference>
<dbReference type="Proteomes" id="UP000092839">
    <property type="component" value="Chromosome"/>
</dbReference>
<dbReference type="OrthoDB" id="8251894at2"/>